<evidence type="ECO:0000313" key="3">
    <source>
        <dbReference type="Proteomes" id="UP000316008"/>
    </source>
</evidence>
<keyword evidence="1" id="KW-0472">Membrane</keyword>
<dbReference type="SUPFAM" id="SSF56059">
    <property type="entry name" value="Glutathione synthetase ATP-binding domain-like"/>
    <property type="match status" value="1"/>
</dbReference>
<gene>
    <name evidence="2" type="ORF">FO442_00020</name>
</gene>
<dbReference type="Gene3D" id="3.30.1490.20">
    <property type="entry name" value="ATP-grasp fold, A domain"/>
    <property type="match status" value="1"/>
</dbReference>
<keyword evidence="2" id="KW-0436">Ligase</keyword>
<dbReference type="GO" id="GO:0005524">
    <property type="term" value="F:ATP binding"/>
    <property type="evidence" value="ECO:0007669"/>
    <property type="project" value="InterPro"/>
</dbReference>
<keyword evidence="1" id="KW-1133">Transmembrane helix</keyword>
<proteinExistence type="predicted"/>
<organism evidence="2 3">
    <name type="scientific">Fluviicola chungangensis</name>
    <dbReference type="NCBI Taxonomy" id="2597671"/>
    <lineage>
        <taxon>Bacteria</taxon>
        <taxon>Pseudomonadati</taxon>
        <taxon>Bacteroidota</taxon>
        <taxon>Flavobacteriia</taxon>
        <taxon>Flavobacteriales</taxon>
        <taxon>Crocinitomicaceae</taxon>
        <taxon>Fluviicola</taxon>
    </lineage>
</organism>
<evidence type="ECO:0000313" key="2">
    <source>
        <dbReference type="EMBL" id="TSJ47548.1"/>
    </source>
</evidence>
<evidence type="ECO:0000256" key="1">
    <source>
        <dbReference type="SAM" id="Phobius"/>
    </source>
</evidence>
<dbReference type="EMBL" id="VLPL01000001">
    <property type="protein sequence ID" value="TSJ47548.1"/>
    <property type="molecule type" value="Genomic_DNA"/>
</dbReference>
<accession>A0A556N612</accession>
<keyword evidence="3" id="KW-1185">Reference proteome</keyword>
<comment type="caution">
    <text evidence="2">The sequence shown here is derived from an EMBL/GenBank/DDBJ whole genome shotgun (WGS) entry which is preliminary data.</text>
</comment>
<sequence>MRDYLKQQLIRLKHWEYWNSGIIYLPVFPYLLFLMIKRRDPFFFIAANPGIENGGFTLESKWKIQDQMQHKWFPETRLILKSTAPDQIREQIRDIQFPCYLKPDIGGKGRGVVQIQSMDELIEYHAHCPIDFLVQEKIPYPLEIGVFFIKNPLDSSGTISGIVLKEYICLTGDGTSTIAELLRSNPRYFLQFNRLKKAYPEKLTQVPGKGEQEILSEIGNHALGSAFRDCSNQITPALTDLINELASELPDFYFGRFDIRFNSWEELNRGEQFAIVELNGAGSEPTHIYDSSHSLFFAWSEIIRHWKAMSLISKSVNRQKRHKISFIEGIKLFKNHAKVMKQLDRFSNSIQLKKHEIF</sequence>
<dbReference type="OrthoDB" id="9775266at2"/>
<dbReference type="AlphaFoldDB" id="A0A556N612"/>
<dbReference type="InterPro" id="IPR013815">
    <property type="entry name" value="ATP_grasp_subdomain_1"/>
</dbReference>
<feature type="transmembrane region" description="Helical" evidence="1">
    <location>
        <begin position="17"/>
        <end position="36"/>
    </location>
</feature>
<dbReference type="RefSeq" id="WP_144331084.1">
    <property type="nucleotide sequence ID" value="NZ_VLPL01000001.1"/>
</dbReference>
<dbReference type="Proteomes" id="UP000316008">
    <property type="component" value="Unassembled WGS sequence"/>
</dbReference>
<protein>
    <submittedName>
        <fullName evidence="2">D-alanine--D-alanine ligase</fullName>
    </submittedName>
</protein>
<reference evidence="2 3" key="1">
    <citation type="submission" date="2019-07" db="EMBL/GenBank/DDBJ databases">
        <authorList>
            <person name="Huq M.A."/>
        </authorList>
    </citation>
    <scope>NUCLEOTIDE SEQUENCE [LARGE SCALE GENOMIC DNA]</scope>
    <source>
        <strain evidence="2 3">MAH-3</strain>
    </source>
</reference>
<name>A0A556N612_9FLAO</name>
<keyword evidence="1" id="KW-0812">Transmembrane</keyword>
<dbReference type="GO" id="GO:0016874">
    <property type="term" value="F:ligase activity"/>
    <property type="evidence" value="ECO:0007669"/>
    <property type="project" value="UniProtKB-KW"/>
</dbReference>